<evidence type="ECO:0000313" key="1">
    <source>
        <dbReference type="EMBL" id="KAL3741095.1"/>
    </source>
</evidence>
<protein>
    <submittedName>
        <fullName evidence="1">Uncharacterized protein</fullName>
    </submittedName>
</protein>
<gene>
    <name evidence="1" type="ORF">ACJRO7_022243</name>
</gene>
<dbReference type="InterPro" id="IPR002110">
    <property type="entry name" value="Ankyrin_rpt"/>
</dbReference>
<accession>A0ABD3KMK8</accession>
<dbReference type="AlphaFoldDB" id="A0ABD3KMK8"/>
<dbReference type="PANTHER" id="PTHR24121:SF21">
    <property type="entry name" value="ANKYRIN REPEAT FAMILY PROTEIN"/>
    <property type="match status" value="1"/>
</dbReference>
<dbReference type="InterPro" id="IPR036770">
    <property type="entry name" value="Ankyrin_rpt-contain_sf"/>
</dbReference>
<dbReference type="Gene3D" id="1.25.40.20">
    <property type="entry name" value="Ankyrin repeat-containing domain"/>
    <property type="match status" value="1"/>
</dbReference>
<dbReference type="PANTHER" id="PTHR24121">
    <property type="entry name" value="NO MECHANORECEPTOR POTENTIAL C, ISOFORM D-RELATED"/>
    <property type="match status" value="1"/>
</dbReference>
<dbReference type="EMBL" id="JBJKBG010000005">
    <property type="protein sequence ID" value="KAL3741095.1"/>
    <property type="molecule type" value="Genomic_DNA"/>
</dbReference>
<sequence>MGSLSFEACFLAPELSVETYQACFPAPELSVDRQLACGCTALLVAALRGDWKAGQEFLYGNPSAVRARFTGNLETALHIVAGGGLREFVEEPVKMTMPNDLEMRNKVGNTTLYFAATSGVREIAKAMVDKNPRLPLIRGSNEAMPLCIASLSGKQDMVLYLLCGFETDWSTFQFSSGSDGKRRNGSPCASANALGILE</sequence>
<dbReference type="Pfam" id="PF12796">
    <property type="entry name" value="Ank_2"/>
    <property type="match status" value="1"/>
</dbReference>
<keyword evidence="2" id="KW-1185">Reference proteome</keyword>
<proteinExistence type="predicted"/>
<organism evidence="1 2">
    <name type="scientific">Eucalyptus globulus</name>
    <name type="common">Tasmanian blue gum</name>
    <dbReference type="NCBI Taxonomy" id="34317"/>
    <lineage>
        <taxon>Eukaryota</taxon>
        <taxon>Viridiplantae</taxon>
        <taxon>Streptophyta</taxon>
        <taxon>Embryophyta</taxon>
        <taxon>Tracheophyta</taxon>
        <taxon>Spermatophyta</taxon>
        <taxon>Magnoliopsida</taxon>
        <taxon>eudicotyledons</taxon>
        <taxon>Gunneridae</taxon>
        <taxon>Pentapetalae</taxon>
        <taxon>rosids</taxon>
        <taxon>malvids</taxon>
        <taxon>Myrtales</taxon>
        <taxon>Myrtaceae</taxon>
        <taxon>Myrtoideae</taxon>
        <taxon>Eucalypteae</taxon>
        <taxon>Eucalyptus</taxon>
    </lineage>
</organism>
<dbReference type="Proteomes" id="UP001634007">
    <property type="component" value="Unassembled WGS sequence"/>
</dbReference>
<dbReference type="SUPFAM" id="SSF48403">
    <property type="entry name" value="Ankyrin repeat"/>
    <property type="match status" value="1"/>
</dbReference>
<name>A0ABD3KMK8_EUCGL</name>
<reference evidence="1 2" key="1">
    <citation type="submission" date="2024-11" db="EMBL/GenBank/DDBJ databases">
        <title>Chromosome-level genome assembly of Eucalyptus globulus Labill. provides insights into its genome evolution.</title>
        <authorList>
            <person name="Li X."/>
        </authorList>
    </citation>
    <scope>NUCLEOTIDE SEQUENCE [LARGE SCALE GENOMIC DNA]</scope>
    <source>
        <strain evidence="1">CL2024</strain>
        <tissue evidence="1">Fresh tender leaves</tissue>
    </source>
</reference>
<evidence type="ECO:0000313" key="2">
    <source>
        <dbReference type="Proteomes" id="UP001634007"/>
    </source>
</evidence>
<comment type="caution">
    <text evidence="1">The sequence shown here is derived from an EMBL/GenBank/DDBJ whole genome shotgun (WGS) entry which is preliminary data.</text>
</comment>